<reference evidence="3" key="1">
    <citation type="submission" date="2014-09" db="EMBL/GenBank/DDBJ databases">
        <authorList>
            <person name="Magalhaes I.L.F."/>
            <person name="Oliveira U."/>
            <person name="Santos F.R."/>
            <person name="Vidigal T.H.D.A."/>
            <person name="Brescovit A.D."/>
            <person name="Santos A.J."/>
        </authorList>
    </citation>
    <scope>NUCLEOTIDE SEQUENCE</scope>
    <source>
        <tissue evidence="3">Shoot tissue taken approximately 20 cm above the soil surface</tissue>
    </source>
</reference>
<name>A0A0A9C3D6_ARUDO</name>
<dbReference type="EMBL" id="GBRH01227834">
    <property type="protein sequence ID" value="JAD70061.1"/>
    <property type="molecule type" value="Transcribed_RNA"/>
</dbReference>
<protein>
    <recommendedName>
        <fullName evidence="2">Transposase Tnp1/En/Spm-like domain-containing protein</fullName>
    </recommendedName>
</protein>
<organism evidence="3">
    <name type="scientific">Arundo donax</name>
    <name type="common">Giant reed</name>
    <name type="synonym">Donax arundinaceus</name>
    <dbReference type="NCBI Taxonomy" id="35708"/>
    <lineage>
        <taxon>Eukaryota</taxon>
        <taxon>Viridiplantae</taxon>
        <taxon>Streptophyta</taxon>
        <taxon>Embryophyta</taxon>
        <taxon>Tracheophyta</taxon>
        <taxon>Spermatophyta</taxon>
        <taxon>Magnoliopsida</taxon>
        <taxon>Liliopsida</taxon>
        <taxon>Poales</taxon>
        <taxon>Poaceae</taxon>
        <taxon>PACMAD clade</taxon>
        <taxon>Arundinoideae</taxon>
        <taxon>Arundineae</taxon>
        <taxon>Arundo</taxon>
    </lineage>
</organism>
<evidence type="ECO:0000256" key="1">
    <source>
        <dbReference type="SAM" id="MobiDB-lite"/>
    </source>
</evidence>
<feature type="region of interest" description="Disordered" evidence="1">
    <location>
        <begin position="1"/>
        <end position="21"/>
    </location>
</feature>
<dbReference type="AlphaFoldDB" id="A0A0A9C3D6"/>
<dbReference type="Pfam" id="PF03017">
    <property type="entry name" value="Transposase_23"/>
    <property type="match status" value="1"/>
</dbReference>
<evidence type="ECO:0000313" key="3">
    <source>
        <dbReference type="EMBL" id="JAD70061.1"/>
    </source>
</evidence>
<dbReference type="InterPro" id="IPR004264">
    <property type="entry name" value="Transposase_23"/>
</dbReference>
<sequence length="75" mass="8054">MHVDKMNQSRGRKLGQNQQGGNKDVALRSLVGSNIVAYGRITCTDKNAKGVDGLPLGDYCEVLVDAVLDNNVLLP</sequence>
<feature type="domain" description="Transposase Tnp1/En/Spm-like" evidence="2">
    <location>
        <begin position="25"/>
        <end position="75"/>
    </location>
</feature>
<evidence type="ECO:0000259" key="2">
    <source>
        <dbReference type="Pfam" id="PF03017"/>
    </source>
</evidence>
<reference evidence="3" key="2">
    <citation type="journal article" date="2015" name="Data Brief">
        <title>Shoot transcriptome of the giant reed, Arundo donax.</title>
        <authorList>
            <person name="Barrero R.A."/>
            <person name="Guerrero F.D."/>
            <person name="Moolhuijzen P."/>
            <person name="Goolsby J.A."/>
            <person name="Tidwell J."/>
            <person name="Bellgard S.E."/>
            <person name="Bellgard M.I."/>
        </authorList>
    </citation>
    <scope>NUCLEOTIDE SEQUENCE</scope>
    <source>
        <tissue evidence="3">Shoot tissue taken approximately 20 cm above the soil surface</tissue>
    </source>
</reference>
<proteinExistence type="predicted"/>
<accession>A0A0A9C3D6</accession>